<name>A0A231UUH7_9HYPH</name>
<dbReference type="EMBL" id="NBYO01000003">
    <property type="protein sequence ID" value="OXS99480.1"/>
    <property type="molecule type" value="Genomic_DNA"/>
</dbReference>
<sequence length="479" mass="51766">MDAALLRKAEFPSVDMEAWRSLAEKALRGGSFEDELINRSDDGIALGPLFEPAEPRLLTRAKPNRNWSIVQRVDDPDVKRARQQIETDLKGGATGLALVFEGAPNAFGYGLPASEETLATLLEGLPVNDIALRIDVHPASRKSMDWLVSNLTGRPIDPTKLDLSFGIDSAAVFGGTGRLRMSLEALAASLPQSLAHFFAMQVPGVLLEADGRVYHNAGATEAQELGAMAATAIAHLGLFEEARQPVAHAAPHIGFALSATHDQYLTIAKIRALRLIWARLLEECGVAPIPAHIHAETSFRTLATKDPETNILRNTVAAFSAAVGGADSVSILPHTITHGLPDAFARRLARNTQLLLRDESHLGFVSDPAAGSGGMERLTDELAEAGWDEMRKLQSEGGLLFSLRDGVFQKRVIEARDERAAAYRQGEQTVVGTTLHPLKEERSVQTLSAERQPVPEDGAVFCERLMPLRIAETLEGNAA</sequence>
<gene>
    <name evidence="2" type="ORF">B7H23_15150</name>
</gene>
<dbReference type="PANTHER" id="PTHR48101:SF1">
    <property type="entry name" value="METHYLMALONYL-COA MUTASE, LARGE SUBUNIT"/>
    <property type="match status" value="1"/>
</dbReference>
<proteinExistence type="predicted"/>
<dbReference type="SUPFAM" id="SSF51703">
    <property type="entry name" value="Cobalamin (vitamin B12)-dependent enzymes"/>
    <property type="match status" value="1"/>
</dbReference>
<dbReference type="AlphaFoldDB" id="A0A231UUH7"/>
<evidence type="ECO:0000313" key="3">
    <source>
        <dbReference type="Proteomes" id="UP000215405"/>
    </source>
</evidence>
<dbReference type="Pfam" id="PF01642">
    <property type="entry name" value="MM_CoA_mutase"/>
    <property type="match status" value="1"/>
</dbReference>
<protein>
    <submittedName>
        <fullName evidence="2">Methylmalonyl-CoA mutase</fullName>
    </submittedName>
</protein>
<dbReference type="InterPro" id="IPR016176">
    <property type="entry name" value="Cbl-dep_enz_cat"/>
</dbReference>
<accession>A0A231UUH7</accession>
<dbReference type="GO" id="GO:0016866">
    <property type="term" value="F:intramolecular transferase activity"/>
    <property type="evidence" value="ECO:0007669"/>
    <property type="project" value="InterPro"/>
</dbReference>
<feature type="domain" description="Methylmalonyl-CoA mutase alpha/beta chain catalytic" evidence="1">
    <location>
        <begin position="114"/>
        <end position="451"/>
    </location>
</feature>
<evidence type="ECO:0000259" key="1">
    <source>
        <dbReference type="Pfam" id="PF01642"/>
    </source>
</evidence>
<dbReference type="GO" id="GO:0031419">
    <property type="term" value="F:cobalamin binding"/>
    <property type="evidence" value="ECO:0007669"/>
    <property type="project" value="InterPro"/>
</dbReference>
<evidence type="ECO:0000313" key="2">
    <source>
        <dbReference type="EMBL" id="OXS99480.1"/>
    </source>
</evidence>
<comment type="caution">
    <text evidence="2">The sequence shown here is derived from an EMBL/GenBank/DDBJ whole genome shotgun (WGS) entry which is preliminary data.</text>
</comment>
<dbReference type="InterPro" id="IPR006099">
    <property type="entry name" value="MeMalonylCoA_mutase_a/b_cat"/>
</dbReference>
<dbReference type="Proteomes" id="UP000215405">
    <property type="component" value="Unassembled WGS sequence"/>
</dbReference>
<dbReference type="RefSeq" id="WP_094078259.1">
    <property type="nucleotide sequence ID" value="NZ_NBYO01000003.1"/>
</dbReference>
<organism evidence="2 3">
    <name type="scientific">Notoacmeibacter marinus</name>
    <dbReference type="NCBI Taxonomy" id="1876515"/>
    <lineage>
        <taxon>Bacteria</taxon>
        <taxon>Pseudomonadati</taxon>
        <taxon>Pseudomonadota</taxon>
        <taxon>Alphaproteobacteria</taxon>
        <taxon>Hyphomicrobiales</taxon>
        <taxon>Notoacmeibacteraceae</taxon>
        <taxon>Notoacmeibacter</taxon>
    </lineage>
</organism>
<reference evidence="3" key="1">
    <citation type="journal article" date="2017" name="Int. J. Syst. Evol. Microbiol.">
        <title>Notoacmeibacter marinus gen. nov., sp. nov., isolated from the gut of a limpet and proposal of Notoacmeibacteraceae fam. nov. in the order Rhizobiales of the class Alphaproteobacteria.</title>
        <authorList>
            <person name="Huang Z."/>
            <person name="Guo F."/>
            <person name="Lai Q."/>
        </authorList>
    </citation>
    <scope>NUCLEOTIDE SEQUENCE [LARGE SCALE GENOMIC DNA]</scope>
    <source>
        <strain evidence="3">XMTR2A4</strain>
    </source>
</reference>
<dbReference type="PANTHER" id="PTHR48101">
    <property type="entry name" value="METHYLMALONYL-COA MUTASE, MITOCHONDRIAL-RELATED"/>
    <property type="match status" value="1"/>
</dbReference>
<dbReference type="Gene3D" id="3.20.20.240">
    <property type="entry name" value="Methylmalonyl-CoA mutase"/>
    <property type="match status" value="1"/>
</dbReference>
<keyword evidence="3" id="KW-1185">Reference proteome</keyword>